<dbReference type="AlphaFoldDB" id="A0A1V6N0T2"/>
<feature type="domain" description="Ribonuclease PIN" evidence="4">
    <location>
        <begin position="11"/>
        <end position="95"/>
    </location>
</feature>
<sequence length="172" mass="19756">MDKMDKNIYYILDASAFIGGFELKDSLNFTISEISEEVKDLKSKMIFDQAIEDNILFIVEPDDLSINELNNVISYSGDTLRLSNVDKKLLALAIDFSNQGKKIKVVTDDYSIQNVLKIINIPYRSVLTEGIKGIYNWKKTCQGCRKEYPDNYDDEVCEICGSKIFKRRIKLD</sequence>
<evidence type="ECO:0000256" key="1">
    <source>
        <dbReference type="ARBA" id="ARBA00022722"/>
    </source>
</evidence>
<keyword evidence="3" id="KW-0378">Hydrolase</keyword>
<evidence type="ECO:0000256" key="3">
    <source>
        <dbReference type="ARBA" id="ARBA00022801"/>
    </source>
</evidence>
<evidence type="ECO:0000313" key="6">
    <source>
        <dbReference type="Proteomes" id="UP000191661"/>
    </source>
</evidence>
<dbReference type="GO" id="GO:0016787">
    <property type="term" value="F:hydrolase activity"/>
    <property type="evidence" value="ECO:0007669"/>
    <property type="project" value="UniProtKB-KW"/>
</dbReference>
<dbReference type="RefSeq" id="WP_225369869.1">
    <property type="nucleotide sequence ID" value="NZ_BBET01000053.1"/>
</dbReference>
<dbReference type="CDD" id="cd09876">
    <property type="entry name" value="PIN_Nob1-like"/>
    <property type="match status" value="1"/>
</dbReference>
<evidence type="ECO:0000313" key="5">
    <source>
        <dbReference type="EMBL" id="OQD58244.1"/>
    </source>
</evidence>
<dbReference type="GO" id="GO:0030688">
    <property type="term" value="C:preribosome, small subunit precursor"/>
    <property type="evidence" value="ECO:0007669"/>
    <property type="project" value="TreeGrafter"/>
</dbReference>
<dbReference type="GO" id="GO:0004521">
    <property type="term" value="F:RNA endonuclease activity"/>
    <property type="evidence" value="ECO:0007669"/>
    <property type="project" value="TreeGrafter"/>
</dbReference>
<comment type="caution">
    <text evidence="5">The sequence shown here is derived from an EMBL/GenBank/DDBJ whole genome shotgun (WGS) entry which is preliminary data.</text>
</comment>
<dbReference type="InterPro" id="IPR039907">
    <property type="entry name" value="NOB1"/>
</dbReference>
<dbReference type="Gene3D" id="3.40.50.1010">
    <property type="entry name" value="5'-nuclease"/>
    <property type="match status" value="1"/>
</dbReference>
<dbReference type="GO" id="GO:0046872">
    <property type="term" value="F:metal ion binding"/>
    <property type="evidence" value="ECO:0007669"/>
    <property type="project" value="UniProtKB-KW"/>
</dbReference>
<dbReference type="NCBIfam" id="NF009145">
    <property type="entry name" value="PRK12496.1-2"/>
    <property type="match status" value="1"/>
</dbReference>
<dbReference type="Gene3D" id="2.20.28.10">
    <property type="match status" value="1"/>
</dbReference>
<dbReference type="Pfam" id="PF17146">
    <property type="entry name" value="PIN_6"/>
    <property type="match status" value="1"/>
</dbReference>
<keyword evidence="1" id="KW-0540">Nuclease</keyword>
<protein>
    <recommendedName>
        <fullName evidence="4">Ribonuclease PIN domain-containing protein</fullName>
    </recommendedName>
</protein>
<gene>
    <name evidence="5" type="ORF">MBBAR_23c00180</name>
</gene>
<dbReference type="PANTHER" id="PTHR12814:SF2">
    <property type="entry name" value="RNA-BINDING PROTEIN NOB1"/>
    <property type="match status" value="1"/>
</dbReference>
<dbReference type="Proteomes" id="UP000191661">
    <property type="component" value="Unassembled WGS sequence"/>
</dbReference>
<name>A0A1V6N0T2_METAZ</name>
<evidence type="ECO:0000259" key="4">
    <source>
        <dbReference type="Pfam" id="PF17146"/>
    </source>
</evidence>
<accession>A0A1V6N0T2</accession>
<keyword evidence="2" id="KW-0479">Metal-binding</keyword>
<organism evidence="5 6">
    <name type="scientific">Methanobrevibacter arboriphilus JCM 13429 = DSM 1125</name>
    <dbReference type="NCBI Taxonomy" id="1300164"/>
    <lineage>
        <taxon>Archaea</taxon>
        <taxon>Methanobacteriati</taxon>
        <taxon>Methanobacteriota</taxon>
        <taxon>Methanomada group</taxon>
        <taxon>Methanobacteria</taxon>
        <taxon>Methanobacteriales</taxon>
        <taxon>Methanobacteriaceae</taxon>
        <taxon>Methanobrevibacter</taxon>
    </lineage>
</organism>
<keyword evidence="6" id="KW-1185">Reference proteome</keyword>
<dbReference type="GO" id="GO:0030490">
    <property type="term" value="P:maturation of SSU-rRNA"/>
    <property type="evidence" value="ECO:0007669"/>
    <property type="project" value="TreeGrafter"/>
</dbReference>
<dbReference type="InterPro" id="IPR033411">
    <property type="entry name" value="Ribonuclease_PIN"/>
</dbReference>
<evidence type="ECO:0000256" key="2">
    <source>
        <dbReference type="ARBA" id="ARBA00022723"/>
    </source>
</evidence>
<dbReference type="EMBL" id="JXMW01000023">
    <property type="protein sequence ID" value="OQD58244.1"/>
    <property type="molecule type" value="Genomic_DNA"/>
</dbReference>
<reference evidence="5 6" key="1">
    <citation type="submission" date="2014-12" db="EMBL/GenBank/DDBJ databases">
        <title>Genome sequence of Methanobrevibacter arboriphilicus DH1, DSM1125.</title>
        <authorList>
            <person name="Poehlein A."/>
            <person name="Thauer R.K."/>
            <person name="Seedorf H."/>
            <person name="Daniel R."/>
        </authorList>
    </citation>
    <scope>NUCLEOTIDE SEQUENCE [LARGE SCALE GENOMIC DNA]</scope>
    <source>
        <strain evidence="5 6">DH1</strain>
    </source>
</reference>
<proteinExistence type="predicted"/>
<dbReference type="PANTHER" id="PTHR12814">
    <property type="entry name" value="RNA-BINDING PROTEIN NOB1"/>
    <property type="match status" value="1"/>
</dbReference>